<dbReference type="InterPro" id="IPR046342">
    <property type="entry name" value="CBS_dom_sf"/>
</dbReference>
<dbReference type="RefSeq" id="WP_072890298.1">
    <property type="nucleotide sequence ID" value="NZ_FQVW01000019.1"/>
</dbReference>
<gene>
    <name evidence="4" type="ORF">SAMN05216225_101934</name>
</gene>
<evidence type="ECO:0000256" key="1">
    <source>
        <dbReference type="ARBA" id="ARBA00022737"/>
    </source>
</evidence>
<keyword evidence="2" id="KW-0129">CBS domain</keyword>
<proteinExistence type="predicted"/>
<feature type="domain" description="CBS" evidence="3">
    <location>
        <begin position="101"/>
        <end position="157"/>
    </location>
</feature>
<dbReference type="EMBL" id="FQVW01000019">
    <property type="protein sequence ID" value="SHG18866.1"/>
    <property type="molecule type" value="Genomic_DNA"/>
</dbReference>
<dbReference type="Proteomes" id="UP000183988">
    <property type="component" value="Unassembled WGS sequence"/>
</dbReference>
<dbReference type="InterPro" id="IPR000644">
    <property type="entry name" value="CBS_dom"/>
</dbReference>
<evidence type="ECO:0000259" key="3">
    <source>
        <dbReference type="PROSITE" id="PS51371"/>
    </source>
</evidence>
<keyword evidence="5" id="KW-1185">Reference proteome</keyword>
<reference evidence="4 5" key="1">
    <citation type="submission" date="2016-11" db="EMBL/GenBank/DDBJ databases">
        <authorList>
            <person name="Jaros S."/>
            <person name="Januszkiewicz K."/>
            <person name="Wedrychowicz H."/>
        </authorList>
    </citation>
    <scope>NUCLEOTIDE SEQUENCE [LARGE SCALE GENOMIC DNA]</scope>
    <source>
        <strain evidence="4 5">IBRC-M 10683</strain>
    </source>
</reference>
<organism evidence="4 5">
    <name type="scientific">Ornithinibacillus halophilus</name>
    <dbReference type="NCBI Taxonomy" id="930117"/>
    <lineage>
        <taxon>Bacteria</taxon>
        <taxon>Bacillati</taxon>
        <taxon>Bacillota</taxon>
        <taxon>Bacilli</taxon>
        <taxon>Bacillales</taxon>
        <taxon>Bacillaceae</taxon>
        <taxon>Ornithinibacillus</taxon>
    </lineage>
</organism>
<dbReference type="OrthoDB" id="49104at2"/>
<evidence type="ECO:0000313" key="5">
    <source>
        <dbReference type="Proteomes" id="UP000183988"/>
    </source>
</evidence>
<dbReference type="PROSITE" id="PS51371">
    <property type="entry name" value="CBS"/>
    <property type="match status" value="1"/>
</dbReference>
<evidence type="ECO:0000313" key="4">
    <source>
        <dbReference type="EMBL" id="SHG18866.1"/>
    </source>
</evidence>
<dbReference type="PANTHER" id="PTHR13780">
    <property type="entry name" value="AMP-ACTIVATED PROTEIN KINASE, GAMMA REGULATORY SUBUNIT"/>
    <property type="match status" value="1"/>
</dbReference>
<dbReference type="SUPFAM" id="SSF54631">
    <property type="entry name" value="CBS-domain pair"/>
    <property type="match status" value="1"/>
</dbReference>
<dbReference type="InterPro" id="IPR050511">
    <property type="entry name" value="AMPK_gamma/SDS23_families"/>
</dbReference>
<dbReference type="Gene3D" id="3.10.580.10">
    <property type="entry name" value="CBS-domain"/>
    <property type="match status" value="1"/>
</dbReference>
<evidence type="ECO:0000256" key="2">
    <source>
        <dbReference type="PROSITE-ProRule" id="PRU00703"/>
    </source>
</evidence>
<dbReference type="AlphaFoldDB" id="A0A1M5HSE7"/>
<name>A0A1M5HSE7_9BACI</name>
<keyword evidence="1" id="KW-0677">Repeat</keyword>
<protein>
    <submittedName>
        <fullName evidence="4">CBS domain-containing protein</fullName>
    </submittedName>
</protein>
<dbReference type="Pfam" id="PF00571">
    <property type="entry name" value="CBS"/>
    <property type="match status" value="2"/>
</dbReference>
<sequence>MERNSERFLTAFNRIEKALRQEMRNSKGIGFSKAVKIMSKHNLNLNRYAEDLLEYAELRNAIVHNRIDTDFAIAEPHNSIVEQIEKIEKSITQPQQVVPVFERKVISFQEDDSLEKVLDTIEQRGFSKFPIYHDNEFRGLISESGITKWLASSKFKSGIDTKIKDILPFQKDGNYQFINNDTPVIEAVEIFKAQIEKGNRVDALLITKYGSSKEPLLGIITSWDIIAVE</sequence>
<accession>A0A1M5HSE7</accession>
<dbReference type="STRING" id="930117.SAMN05216225_101934"/>